<evidence type="ECO:0000256" key="3">
    <source>
        <dbReference type="ARBA" id="ARBA00022448"/>
    </source>
</evidence>
<dbReference type="STRING" id="984486.A0A1E3QH22"/>
<dbReference type="RefSeq" id="XP_018982324.1">
    <property type="nucleotide sequence ID" value="XM_019132075.1"/>
</dbReference>
<dbReference type="PANTHER" id="PTHR11099">
    <property type="entry name" value="VACUOLAR SORTING PROTEIN 35"/>
    <property type="match status" value="1"/>
</dbReference>
<dbReference type="GO" id="GO:0042147">
    <property type="term" value="P:retrograde transport, endosome to Golgi"/>
    <property type="evidence" value="ECO:0007669"/>
    <property type="project" value="EnsemblFungi"/>
</dbReference>
<comment type="subcellular location">
    <subcellularLocation>
        <location evidence="1">Membrane</location>
        <topology evidence="1">Peripheral membrane protein</topology>
    </subcellularLocation>
</comment>
<gene>
    <name evidence="7" type="ORF">BABINDRAFT_42504</name>
</gene>
<dbReference type="Pfam" id="PF03635">
    <property type="entry name" value="Vps35"/>
    <property type="match status" value="1"/>
</dbReference>
<dbReference type="Gene3D" id="1.25.40.660">
    <property type="entry name" value="Vacuolar protein sorting-associated protein 35, helical subcomplex Vps35-C"/>
    <property type="match status" value="1"/>
</dbReference>
<dbReference type="Proteomes" id="UP000094336">
    <property type="component" value="Unassembled WGS sequence"/>
</dbReference>
<keyword evidence="5" id="KW-0472">Membrane</keyword>
<evidence type="ECO:0008006" key="9">
    <source>
        <dbReference type="Google" id="ProtNLM"/>
    </source>
</evidence>
<dbReference type="GO" id="GO:1900102">
    <property type="term" value="P:negative regulation of endoplasmic reticulum unfolded protein response"/>
    <property type="evidence" value="ECO:0007669"/>
    <property type="project" value="EnsemblFungi"/>
</dbReference>
<evidence type="ECO:0000256" key="6">
    <source>
        <dbReference type="SAM" id="Coils"/>
    </source>
</evidence>
<evidence type="ECO:0000256" key="1">
    <source>
        <dbReference type="ARBA" id="ARBA00004170"/>
    </source>
</evidence>
<dbReference type="PIRSF" id="PIRSF009375">
    <property type="entry name" value="Retromer_Vps35"/>
    <property type="match status" value="1"/>
</dbReference>
<dbReference type="OrthoDB" id="10258141at2759"/>
<dbReference type="GO" id="GO:0030906">
    <property type="term" value="C:retromer, cargo-selective complex"/>
    <property type="evidence" value="ECO:0007669"/>
    <property type="project" value="EnsemblFungi"/>
</dbReference>
<dbReference type="PANTHER" id="PTHR11099:SF0">
    <property type="entry name" value="VACUOLAR PROTEIN SORTING-ASSOCIATED PROTEIN 35"/>
    <property type="match status" value="1"/>
</dbReference>
<dbReference type="InterPro" id="IPR005378">
    <property type="entry name" value="Vps35"/>
</dbReference>
<dbReference type="EMBL" id="KV454444">
    <property type="protein sequence ID" value="ODQ76996.1"/>
    <property type="molecule type" value="Genomic_DNA"/>
</dbReference>
<evidence type="ECO:0000313" key="8">
    <source>
        <dbReference type="Proteomes" id="UP000094336"/>
    </source>
</evidence>
<evidence type="ECO:0000256" key="5">
    <source>
        <dbReference type="ARBA" id="ARBA00023136"/>
    </source>
</evidence>
<dbReference type="InterPro" id="IPR042491">
    <property type="entry name" value="Vps35_C"/>
</dbReference>
<feature type="coiled-coil region" evidence="6">
    <location>
        <begin position="783"/>
        <end position="810"/>
    </location>
</feature>
<dbReference type="GO" id="GO:0045053">
    <property type="term" value="P:protein retention in Golgi apparatus"/>
    <property type="evidence" value="ECO:0007669"/>
    <property type="project" value="EnsemblFungi"/>
</dbReference>
<organism evidence="7 8">
    <name type="scientific">Babjeviella inositovora NRRL Y-12698</name>
    <dbReference type="NCBI Taxonomy" id="984486"/>
    <lineage>
        <taxon>Eukaryota</taxon>
        <taxon>Fungi</taxon>
        <taxon>Dikarya</taxon>
        <taxon>Ascomycota</taxon>
        <taxon>Saccharomycotina</taxon>
        <taxon>Pichiomycetes</taxon>
        <taxon>Serinales incertae sedis</taxon>
        <taxon>Babjeviella</taxon>
    </lineage>
</organism>
<keyword evidence="4" id="KW-0653">Protein transport</keyword>
<dbReference type="GO" id="GO:0140312">
    <property type="term" value="F:cargo adaptor activity"/>
    <property type="evidence" value="ECO:0007669"/>
    <property type="project" value="EnsemblFungi"/>
</dbReference>
<keyword evidence="3" id="KW-0813">Transport</keyword>
<proteinExistence type="inferred from homology"/>
<keyword evidence="6" id="KW-0175">Coiled coil</keyword>
<protein>
    <recommendedName>
        <fullName evidence="9">Vacuolar protein sorting-associated protein 35</fullName>
    </recommendedName>
</protein>
<dbReference type="GO" id="GO:0170071">
    <property type="term" value="C:CROP complex"/>
    <property type="evidence" value="ECO:0007669"/>
    <property type="project" value="EnsemblFungi"/>
</dbReference>
<dbReference type="GO" id="GO:0006886">
    <property type="term" value="P:intracellular protein transport"/>
    <property type="evidence" value="ECO:0007669"/>
    <property type="project" value="TreeGrafter"/>
</dbReference>
<dbReference type="GO" id="GO:0000329">
    <property type="term" value="C:fungal-type vacuole membrane"/>
    <property type="evidence" value="ECO:0007669"/>
    <property type="project" value="EnsemblFungi"/>
</dbReference>
<evidence type="ECO:0000256" key="2">
    <source>
        <dbReference type="ARBA" id="ARBA00006536"/>
    </source>
</evidence>
<name>A0A1E3QH22_9ASCO</name>
<dbReference type="GO" id="GO:0005829">
    <property type="term" value="C:cytosol"/>
    <property type="evidence" value="ECO:0007669"/>
    <property type="project" value="GOC"/>
</dbReference>
<accession>A0A1E3QH22</accession>
<keyword evidence="8" id="KW-1185">Reference proteome</keyword>
<dbReference type="GeneID" id="30149928"/>
<comment type="similarity">
    <text evidence="2">Belongs to the VPS35 family.</text>
</comment>
<sequence>ILMSEQQKILADLTATIKHQIHLMEQSLGKRHQLMDALKHAANFLNELRTSLLTPKQYYELYILVYDALESLATHLRSLHPHHHLSDLYELVQYAGNLVPRLYLMLTVGTVYMALDDAPKAEVMRDMLEMCRGVQHPIRGLFLRYYLMQRTKGLIDQADSADAILFIITNFIEMNKLWVRLQHQGHSSQRSLRTLERQQLQILVGSNLVRLSQLEGVDVEVYKEQILPAVMEQIVQCRDVLAQEYLVDVIIQIFPDQWHLATMDYFLDRVLELNEGVGYYKFWVGMVDRLEDLIKNPAEEDLAKDPVKAESSTGSFSSDLFLSLFNHYTQLSLTTSLSPTESSKILSSLCKLCIAMYPANYGFVDQILQTALEIEANAADDEWLALLLTPVVNYTDILTLLHLKNFNALLGQQNEKLQRRIIGEILDKLLATSKTGLSTGISDVGDVLGICEYFKIVVSNNFGPNKVSGVDVTAKALGKAPEVSLLHEKFAKIFHLFHAPNPLDTLKIYKAIDRSLCSVDSAATMPPPQQRAVNASIKLQIYPTLIQQTLSLTRRFRAVPANEATLVDIFKLVGTLLSELLSVSDSNVYPEMCLKLYLSGALIANHLAYKFKLARSDGAVDTLCEISYDFFVQSFLIYEEYISDSRTQYQCLVMIISKLTRLLILTETFKASYETLITKTTLYGSKLLKKTDQCRAVYLASHLWWGTLPEEADETLAVNDGKRVLECLQRSLRVADSVFSTSTSFNAANLVSLELFVEILNQCLYYFIHGNESINVRYINGLVELIQTNLTNLENELEAGSADAEEAATTAFAATTRHFKRTLTYIEGQKEIDERFQMLNTRV</sequence>
<evidence type="ECO:0000256" key="4">
    <source>
        <dbReference type="ARBA" id="ARBA00022927"/>
    </source>
</evidence>
<dbReference type="GO" id="GO:0005770">
    <property type="term" value="C:late endosome"/>
    <property type="evidence" value="ECO:0007669"/>
    <property type="project" value="TreeGrafter"/>
</dbReference>
<dbReference type="AlphaFoldDB" id="A0A1E3QH22"/>
<evidence type="ECO:0000313" key="7">
    <source>
        <dbReference type="EMBL" id="ODQ76996.1"/>
    </source>
</evidence>
<feature type="non-terminal residue" evidence="7">
    <location>
        <position position="1"/>
    </location>
</feature>
<reference evidence="8" key="1">
    <citation type="submission" date="2016-05" db="EMBL/GenBank/DDBJ databases">
        <title>Comparative genomics of biotechnologically important yeasts.</title>
        <authorList>
            <consortium name="DOE Joint Genome Institute"/>
            <person name="Riley R."/>
            <person name="Haridas S."/>
            <person name="Wolfe K.H."/>
            <person name="Lopes M.R."/>
            <person name="Hittinger C.T."/>
            <person name="Goker M."/>
            <person name="Salamov A."/>
            <person name="Wisecaver J."/>
            <person name="Long T.M."/>
            <person name="Aerts A.L."/>
            <person name="Barry K."/>
            <person name="Choi C."/>
            <person name="Clum A."/>
            <person name="Coughlan A.Y."/>
            <person name="Deshpande S."/>
            <person name="Douglass A.P."/>
            <person name="Hanson S.J."/>
            <person name="Klenk H.-P."/>
            <person name="Labutti K."/>
            <person name="Lapidus A."/>
            <person name="Lindquist E."/>
            <person name="Lipzen A."/>
            <person name="Meier-Kolthoff J.P."/>
            <person name="Ohm R.A."/>
            <person name="Otillar R.P."/>
            <person name="Pangilinan J."/>
            <person name="Peng Y."/>
            <person name="Rokas A."/>
            <person name="Rosa C.A."/>
            <person name="Scheuner C."/>
            <person name="Sibirny A.A."/>
            <person name="Slot J.C."/>
            <person name="Stielow J.B."/>
            <person name="Sun H."/>
            <person name="Kurtzman C.P."/>
            <person name="Blackwell M."/>
            <person name="Grigoriev I.V."/>
            <person name="Jeffries T.W."/>
        </authorList>
    </citation>
    <scope>NUCLEOTIDE SEQUENCE [LARGE SCALE GENOMIC DNA]</scope>
    <source>
        <strain evidence="8">NRRL Y-12698</strain>
    </source>
</reference>